<organism evidence="1">
    <name type="scientific">Arundo donax</name>
    <name type="common">Giant reed</name>
    <name type="synonym">Donax arundinaceus</name>
    <dbReference type="NCBI Taxonomy" id="35708"/>
    <lineage>
        <taxon>Eukaryota</taxon>
        <taxon>Viridiplantae</taxon>
        <taxon>Streptophyta</taxon>
        <taxon>Embryophyta</taxon>
        <taxon>Tracheophyta</taxon>
        <taxon>Spermatophyta</taxon>
        <taxon>Magnoliopsida</taxon>
        <taxon>Liliopsida</taxon>
        <taxon>Poales</taxon>
        <taxon>Poaceae</taxon>
        <taxon>PACMAD clade</taxon>
        <taxon>Arundinoideae</taxon>
        <taxon>Arundineae</taxon>
        <taxon>Arundo</taxon>
    </lineage>
</organism>
<dbReference type="EMBL" id="GBRH01275157">
    <property type="protein sequence ID" value="JAD22738.1"/>
    <property type="molecule type" value="Transcribed_RNA"/>
</dbReference>
<dbReference type="AlphaFoldDB" id="A0A0A8YBK5"/>
<reference evidence="1" key="2">
    <citation type="journal article" date="2015" name="Data Brief">
        <title>Shoot transcriptome of the giant reed, Arundo donax.</title>
        <authorList>
            <person name="Barrero R.A."/>
            <person name="Guerrero F.D."/>
            <person name="Moolhuijzen P."/>
            <person name="Goolsby J.A."/>
            <person name="Tidwell J."/>
            <person name="Bellgard S.E."/>
            <person name="Bellgard M.I."/>
        </authorList>
    </citation>
    <scope>NUCLEOTIDE SEQUENCE</scope>
    <source>
        <tissue evidence="1">Shoot tissue taken approximately 20 cm above the soil surface</tissue>
    </source>
</reference>
<accession>A0A0A8YBK5</accession>
<evidence type="ECO:0000313" key="1">
    <source>
        <dbReference type="EMBL" id="JAD22738.1"/>
    </source>
</evidence>
<sequence length="41" mass="4639">MLTIGREVLVKHSFAPVQYAEPKLSIQVPSQHMGQRICCNK</sequence>
<reference evidence="1" key="1">
    <citation type="submission" date="2014-09" db="EMBL/GenBank/DDBJ databases">
        <authorList>
            <person name="Magalhaes I.L.F."/>
            <person name="Oliveira U."/>
            <person name="Santos F.R."/>
            <person name="Vidigal T.H.D.A."/>
            <person name="Brescovit A.D."/>
            <person name="Santos A.J."/>
        </authorList>
    </citation>
    <scope>NUCLEOTIDE SEQUENCE</scope>
    <source>
        <tissue evidence="1">Shoot tissue taken approximately 20 cm above the soil surface</tissue>
    </source>
</reference>
<name>A0A0A8YBK5_ARUDO</name>
<proteinExistence type="predicted"/>
<protein>
    <submittedName>
        <fullName evidence="1">Uncharacterized protein</fullName>
    </submittedName>
</protein>